<sequence length="463" mass="53587">MVCRLAMNDRKYLKLRHNMWYFQKRVPKALRSLYPDQVLIEQSLGTGDIKEARQQRDILLGQLRQREQMLKAKPRPRQRFQQYVEELSQIAAGEPFVGPGVAWHEVLDPESTKKHDDPEYIEAYRMVTQGRRESERYGATLDEVLEHFIRTSEREEAHTEETRSRFKKTVQSFLRYCNEDDLPLDKIERSKVFDFIDHCRERQSGATVHGAISRLKTLWEYAYSRDWVKGQNPFDKHKINTTKGRQKKQPFTSAELRKLLEVMESQPQSMQLLTQMGLYTGARISELMGLRLEDIKEDDGVLLMGIAQQEDGKTQAASRWIPVPLPCHVAFKNVQASAADAGSDYLFHDLVSIRPDGRHAYAATKRFGEIKKKHITGRHDKGFHSLRVMMATALQQAKVDEYETAYLLGHSRKGLTMSYGYYSKGYDAQQLLAAQNKVVEVIQRWLENQSRISLSSLSDGEED</sequence>
<dbReference type="PROSITE" id="PS51898">
    <property type="entry name" value="TYR_RECOMBINASE"/>
    <property type="match status" value="1"/>
</dbReference>
<evidence type="ECO:0000256" key="2">
    <source>
        <dbReference type="ARBA" id="ARBA00022908"/>
    </source>
</evidence>
<dbReference type="STRING" id="650850.SAMN04488129_11057"/>
<evidence type="ECO:0000259" key="6">
    <source>
        <dbReference type="PROSITE" id="PS51898"/>
    </source>
</evidence>
<protein>
    <submittedName>
        <fullName evidence="8">Site-specific recombinase XerD</fullName>
    </submittedName>
</protein>
<evidence type="ECO:0000259" key="7">
    <source>
        <dbReference type="PROSITE" id="PS51900"/>
    </source>
</evidence>
<feature type="domain" description="Tyr recombinase" evidence="6">
    <location>
        <begin position="246"/>
        <end position="436"/>
    </location>
</feature>
<dbReference type="OrthoDB" id="9784724at2"/>
<comment type="similarity">
    <text evidence="1">Belongs to the 'phage' integrase family.</text>
</comment>
<evidence type="ECO:0000256" key="1">
    <source>
        <dbReference type="ARBA" id="ARBA00008857"/>
    </source>
</evidence>
<dbReference type="InterPro" id="IPR046668">
    <property type="entry name" value="DUF6538"/>
</dbReference>
<evidence type="ECO:0000256" key="3">
    <source>
        <dbReference type="ARBA" id="ARBA00023125"/>
    </source>
</evidence>
<gene>
    <name evidence="8" type="ORF">SAMN04488129_11057</name>
</gene>
<accession>A0A1H7QAJ2</accession>
<dbReference type="InterPro" id="IPR002104">
    <property type="entry name" value="Integrase_catalytic"/>
</dbReference>
<dbReference type="Pfam" id="PF20172">
    <property type="entry name" value="DUF6538"/>
    <property type="match status" value="1"/>
</dbReference>
<dbReference type="InterPro" id="IPR025269">
    <property type="entry name" value="SAM-like_dom"/>
</dbReference>
<keyword evidence="2" id="KW-0229">DNA integration</keyword>
<dbReference type="GO" id="GO:0003677">
    <property type="term" value="F:DNA binding"/>
    <property type="evidence" value="ECO:0007669"/>
    <property type="project" value="UniProtKB-UniRule"/>
</dbReference>
<name>A0A1H7QAJ2_9GAMM</name>
<organism evidence="8 9">
    <name type="scientific">Halomonas daqiaonensis</name>
    <dbReference type="NCBI Taxonomy" id="650850"/>
    <lineage>
        <taxon>Bacteria</taxon>
        <taxon>Pseudomonadati</taxon>
        <taxon>Pseudomonadota</taxon>
        <taxon>Gammaproteobacteria</taxon>
        <taxon>Oceanospirillales</taxon>
        <taxon>Halomonadaceae</taxon>
        <taxon>Halomonas</taxon>
    </lineage>
</organism>
<keyword evidence="9" id="KW-1185">Reference proteome</keyword>
<keyword evidence="3 5" id="KW-0238">DNA-binding</keyword>
<evidence type="ECO:0000313" key="8">
    <source>
        <dbReference type="EMBL" id="SEL44849.1"/>
    </source>
</evidence>
<feature type="domain" description="Core-binding (CB)" evidence="7">
    <location>
        <begin position="139"/>
        <end position="223"/>
    </location>
</feature>
<dbReference type="InterPro" id="IPR010998">
    <property type="entry name" value="Integrase_recombinase_N"/>
</dbReference>
<dbReference type="Proteomes" id="UP000198807">
    <property type="component" value="Unassembled WGS sequence"/>
</dbReference>
<dbReference type="Gene3D" id="1.10.150.130">
    <property type="match status" value="1"/>
</dbReference>
<keyword evidence="4" id="KW-0233">DNA recombination</keyword>
<dbReference type="GO" id="GO:0015074">
    <property type="term" value="P:DNA integration"/>
    <property type="evidence" value="ECO:0007669"/>
    <property type="project" value="UniProtKB-KW"/>
</dbReference>
<dbReference type="InterPro" id="IPR013762">
    <property type="entry name" value="Integrase-like_cat_sf"/>
</dbReference>
<dbReference type="GO" id="GO:0006310">
    <property type="term" value="P:DNA recombination"/>
    <property type="evidence" value="ECO:0007669"/>
    <property type="project" value="UniProtKB-KW"/>
</dbReference>
<dbReference type="Pfam" id="PF00589">
    <property type="entry name" value="Phage_integrase"/>
    <property type="match status" value="1"/>
</dbReference>
<reference evidence="9" key="1">
    <citation type="submission" date="2016-10" db="EMBL/GenBank/DDBJ databases">
        <authorList>
            <person name="Varghese N."/>
            <person name="Submissions S."/>
        </authorList>
    </citation>
    <scope>NUCLEOTIDE SEQUENCE [LARGE SCALE GENOMIC DNA]</scope>
    <source>
        <strain evidence="9">CGMCC 1.9150</strain>
    </source>
</reference>
<dbReference type="Gene3D" id="1.10.443.10">
    <property type="entry name" value="Intergrase catalytic core"/>
    <property type="match status" value="1"/>
</dbReference>
<dbReference type="Pfam" id="PF13102">
    <property type="entry name" value="Phage_int_SAM_5"/>
    <property type="match status" value="1"/>
</dbReference>
<dbReference type="PROSITE" id="PS51900">
    <property type="entry name" value="CB"/>
    <property type="match status" value="1"/>
</dbReference>
<evidence type="ECO:0000256" key="4">
    <source>
        <dbReference type="ARBA" id="ARBA00023172"/>
    </source>
</evidence>
<dbReference type="InterPro" id="IPR011010">
    <property type="entry name" value="DNA_brk_join_enz"/>
</dbReference>
<dbReference type="InterPro" id="IPR050808">
    <property type="entry name" value="Phage_Integrase"/>
</dbReference>
<evidence type="ECO:0000313" key="9">
    <source>
        <dbReference type="Proteomes" id="UP000198807"/>
    </source>
</evidence>
<dbReference type="AlphaFoldDB" id="A0A1H7QAJ2"/>
<dbReference type="EMBL" id="FOBC01000010">
    <property type="protein sequence ID" value="SEL44849.1"/>
    <property type="molecule type" value="Genomic_DNA"/>
</dbReference>
<dbReference type="PANTHER" id="PTHR30629">
    <property type="entry name" value="PROPHAGE INTEGRASE"/>
    <property type="match status" value="1"/>
</dbReference>
<dbReference type="PANTHER" id="PTHR30629:SF2">
    <property type="entry name" value="PROPHAGE INTEGRASE INTS-RELATED"/>
    <property type="match status" value="1"/>
</dbReference>
<dbReference type="SUPFAM" id="SSF56349">
    <property type="entry name" value="DNA breaking-rejoining enzymes"/>
    <property type="match status" value="1"/>
</dbReference>
<evidence type="ECO:0000256" key="5">
    <source>
        <dbReference type="PROSITE-ProRule" id="PRU01248"/>
    </source>
</evidence>
<dbReference type="InterPro" id="IPR044068">
    <property type="entry name" value="CB"/>
</dbReference>
<proteinExistence type="inferred from homology"/>